<evidence type="ECO:0000256" key="1">
    <source>
        <dbReference type="SAM" id="Phobius"/>
    </source>
</evidence>
<dbReference type="PANTHER" id="PTHR30273">
    <property type="entry name" value="PERIPLASMIC SIGNAL SENSOR AND SIGMA FACTOR ACTIVATOR FECR-RELATED"/>
    <property type="match status" value="1"/>
</dbReference>
<evidence type="ECO:0000313" key="2">
    <source>
        <dbReference type="EMBL" id="BCX48804.1"/>
    </source>
</evidence>
<keyword evidence="1" id="KW-0812">Transmembrane</keyword>
<dbReference type="RefSeq" id="WP_338685158.1">
    <property type="nucleotide sequence ID" value="NZ_AP024702.1"/>
</dbReference>
<evidence type="ECO:0008006" key="4">
    <source>
        <dbReference type="Google" id="ProtNLM"/>
    </source>
</evidence>
<dbReference type="InterPro" id="IPR013320">
    <property type="entry name" value="ConA-like_dom_sf"/>
</dbReference>
<feature type="transmembrane region" description="Helical" evidence="1">
    <location>
        <begin position="81"/>
        <end position="103"/>
    </location>
</feature>
<dbReference type="PANTHER" id="PTHR30273:SF2">
    <property type="entry name" value="PROTEIN FECR"/>
    <property type="match status" value="1"/>
</dbReference>
<dbReference type="Gene3D" id="2.60.120.1440">
    <property type="match status" value="1"/>
</dbReference>
<sequence length="516" mass="57147">MNRDEAEQLTQALFDGSISEADFERLETALTLDPSLHDIYRDQARLDFHLSQEFESRHSMIPVQERAPVDEILRERQKRQLFISLGTAAAIFVLLGAALYMTLVSTEKQPIVVTSTPDSHISIHGADGNRSLDELRPGSTIEVRQGVSELKFPSGVRAVLSGPANLTVRNDGFVELHEGTGFFEVPQAAVGFTVQASSLLVKDLGTEFVVVHVPDVTQQIHVLKGRVEARSLRGMKHEAVLVAGESRSIGIKGDLVEAPPVEGYYSRQLPGRLPYFHFSFDSVENGKLKVDGEHPQLSTLVARAKQSDGRYASTRIVPGRFGKAISFNGKGDMVRTNWPGVFGSQALTFCAWVRMDGKPNYGSLASWGFPQYSVNDSHQWKFLIAPNGKNGTFLRSSWGHRKQSSVDVDFQDGVWHHVAVVFTGEVGDDDAGGLRFYINGVPHEPTQQLGDPSPPRRPADLSYSKPLTFGPPLVYSNEPKKTYFRGTLDEVFIIEGALSDAQVRRIYRENRYEPGP</sequence>
<name>A0ABM7RLZ0_9BACT</name>
<dbReference type="InterPro" id="IPR012373">
    <property type="entry name" value="Ferrdict_sens_TM"/>
</dbReference>
<keyword evidence="1" id="KW-1133">Transmembrane helix</keyword>
<protein>
    <recommendedName>
        <fullName evidence="4">FecR protein</fullName>
    </recommendedName>
</protein>
<organism evidence="2 3">
    <name type="scientific">Haloferula helveola</name>
    <dbReference type="NCBI Taxonomy" id="490095"/>
    <lineage>
        <taxon>Bacteria</taxon>
        <taxon>Pseudomonadati</taxon>
        <taxon>Verrucomicrobiota</taxon>
        <taxon>Verrucomicrobiia</taxon>
        <taxon>Verrucomicrobiales</taxon>
        <taxon>Verrucomicrobiaceae</taxon>
        <taxon>Haloferula</taxon>
    </lineage>
</organism>
<evidence type="ECO:0000313" key="3">
    <source>
        <dbReference type="Proteomes" id="UP001374893"/>
    </source>
</evidence>
<dbReference type="Proteomes" id="UP001374893">
    <property type="component" value="Chromosome"/>
</dbReference>
<dbReference type="Gene3D" id="2.60.120.200">
    <property type="match status" value="1"/>
</dbReference>
<dbReference type="EMBL" id="AP024702">
    <property type="protein sequence ID" value="BCX48804.1"/>
    <property type="molecule type" value="Genomic_DNA"/>
</dbReference>
<keyword evidence="1" id="KW-0472">Membrane</keyword>
<proteinExistence type="predicted"/>
<keyword evidence="3" id="KW-1185">Reference proteome</keyword>
<reference evidence="2 3" key="1">
    <citation type="submission" date="2021-06" db="EMBL/GenBank/DDBJ databases">
        <title>Complete genome of Haloferula helveola possessing various polysaccharide degrading enzymes.</title>
        <authorList>
            <person name="Takami H."/>
            <person name="Huang C."/>
            <person name="Hamasaki K."/>
        </authorList>
    </citation>
    <scope>NUCLEOTIDE SEQUENCE [LARGE SCALE GENOMIC DNA]</scope>
    <source>
        <strain evidence="2 3">CN-1</strain>
    </source>
</reference>
<gene>
    <name evidence="2" type="ORF">HAHE_27120</name>
</gene>
<dbReference type="Pfam" id="PF13385">
    <property type="entry name" value="Laminin_G_3"/>
    <property type="match status" value="1"/>
</dbReference>
<dbReference type="SUPFAM" id="SSF49899">
    <property type="entry name" value="Concanavalin A-like lectins/glucanases"/>
    <property type="match status" value="1"/>
</dbReference>
<accession>A0ABM7RLZ0</accession>